<dbReference type="SMART" id="SM00490">
    <property type="entry name" value="HELICc"/>
    <property type="match status" value="1"/>
</dbReference>
<dbReference type="InterPro" id="IPR027417">
    <property type="entry name" value="P-loop_NTPase"/>
</dbReference>
<dbReference type="SUPFAM" id="SSF52540">
    <property type="entry name" value="P-loop containing nucleoside triphosphate hydrolases"/>
    <property type="match status" value="1"/>
</dbReference>
<feature type="domain" description="Helicase C-terminal" evidence="4">
    <location>
        <begin position="1"/>
        <end position="127"/>
    </location>
</feature>
<dbReference type="GO" id="GO:0006281">
    <property type="term" value="P:DNA repair"/>
    <property type="evidence" value="ECO:0007669"/>
    <property type="project" value="TreeGrafter"/>
</dbReference>
<accession>A0AA51QW84</accession>
<dbReference type="InterPro" id="IPR001650">
    <property type="entry name" value="Helicase_C-like"/>
</dbReference>
<dbReference type="RefSeq" id="WP_308136681.1">
    <property type="nucleotide sequence ID" value="NZ_CP133197.1"/>
</dbReference>
<dbReference type="Proteomes" id="UP001223336">
    <property type="component" value="Unassembled WGS sequence"/>
</dbReference>
<dbReference type="AlphaFoldDB" id="A0AA51QW84"/>
<evidence type="ECO:0000256" key="1">
    <source>
        <dbReference type="ARBA" id="ARBA00022741"/>
    </source>
</evidence>
<keyword evidence="3" id="KW-0067">ATP-binding</keyword>
<keyword evidence="6" id="KW-0347">Helicase</keyword>
<evidence type="ECO:0000313" key="5">
    <source>
        <dbReference type="EMBL" id="MDQ5771037.1"/>
    </source>
</evidence>
<protein>
    <submittedName>
        <fullName evidence="6">C-terminal helicase domain-containing protein</fullName>
    </submittedName>
</protein>
<organism evidence="6">
    <name type="scientific">Thiothrix subterranea</name>
    <dbReference type="NCBI Taxonomy" id="2735563"/>
    <lineage>
        <taxon>Bacteria</taxon>
        <taxon>Pseudomonadati</taxon>
        <taxon>Pseudomonadota</taxon>
        <taxon>Gammaproteobacteria</taxon>
        <taxon>Thiotrichales</taxon>
        <taxon>Thiotrichaceae</taxon>
        <taxon>Thiothrix</taxon>
    </lineage>
</organism>
<gene>
    <name evidence="5" type="ORF">RCC75_21115</name>
    <name evidence="6" type="ORF">RCG00_16305</name>
</gene>
<dbReference type="Pfam" id="PF00271">
    <property type="entry name" value="Helicase_C"/>
    <property type="match status" value="1"/>
</dbReference>
<dbReference type="GO" id="GO:0008094">
    <property type="term" value="F:ATP-dependent activity, acting on DNA"/>
    <property type="evidence" value="ECO:0007669"/>
    <property type="project" value="TreeGrafter"/>
</dbReference>
<evidence type="ECO:0000313" key="6">
    <source>
        <dbReference type="EMBL" id="WML85853.1"/>
    </source>
</evidence>
<name>A0AA51QW84_9GAMM</name>
<dbReference type="InterPro" id="IPR049730">
    <property type="entry name" value="SNF2/RAD54-like_C"/>
</dbReference>
<dbReference type="InterPro" id="IPR050628">
    <property type="entry name" value="SNF2_RAD54_helicase_TF"/>
</dbReference>
<dbReference type="Gene3D" id="3.40.50.300">
    <property type="entry name" value="P-loop containing nucleotide triphosphate hydrolases"/>
    <property type="match status" value="1"/>
</dbReference>
<dbReference type="PROSITE" id="PS51194">
    <property type="entry name" value="HELICASE_CTER"/>
    <property type="match status" value="1"/>
</dbReference>
<keyword evidence="2" id="KW-0378">Hydrolase</keyword>
<keyword evidence="1" id="KW-0547">Nucleotide-binding</keyword>
<dbReference type="EMBL" id="JAVFKN010000076">
    <property type="protein sequence ID" value="MDQ5771037.1"/>
    <property type="molecule type" value="Genomic_DNA"/>
</dbReference>
<sequence length="135" mass="15125">MVAANIVYAKLTGQTKNREEVIAHFQEGDAKVFLISLKAGGTGLNLTAADTVIHYDPWWNPAVEQQATDRAYRIGQDKPVFVYKLITEDTVEEKILKLQEKKQMLANGLYSETGAQEGVRFSSEDLLDLLKPLEQ</sequence>
<dbReference type="CDD" id="cd18793">
    <property type="entry name" value="SF2_C_SNF"/>
    <property type="match status" value="1"/>
</dbReference>
<dbReference type="GO" id="GO:0005524">
    <property type="term" value="F:ATP binding"/>
    <property type="evidence" value="ECO:0007669"/>
    <property type="project" value="UniProtKB-KW"/>
</dbReference>
<evidence type="ECO:0000259" key="4">
    <source>
        <dbReference type="PROSITE" id="PS51194"/>
    </source>
</evidence>
<dbReference type="GO" id="GO:0016787">
    <property type="term" value="F:hydrolase activity"/>
    <property type="evidence" value="ECO:0007669"/>
    <property type="project" value="UniProtKB-KW"/>
</dbReference>
<keyword evidence="7" id="KW-1185">Reference proteome</keyword>
<evidence type="ECO:0000256" key="3">
    <source>
        <dbReference type="ARBA" id="ARBA00022840"/>
    </source>
</evidence>
<dbReference type="Proteomes" id="UP001229862">
    <property type="component" value="Chromosome"/>
</dbReference>
<evidence type="ECO:0000256" key="2">
    <source>
        <dbReference type="ARBA" id="ARBA00022801"/>
    </source>
</evidence>
<dbReference type="GO" id="GO:0004386">
    <property type="term" value="F:helicase activity"/>
    <property type="evidence" value="ECO:0007669"/>
    <property type="project" value="UniProtKB-KW"/>
</dbReference>
<reference evidence="6 7" key="1">
    <citation type="submission" date="2023-08" db="EMBL/GenBank/DDBJ databases">
        <title>New molecular markers tilS and rpoB for phylogenetic and monitoring studies of the genus Thiothrix biodiversity.</title>
        <authorList>
            <person name="Ravin N.V."/>
            <person name="Smolyakov D."/>
            <person name="Markov N.D."/>
            <person name="Beletsky A.V."/>
            <person name="Mardanov A.V."/>
            <person name="Rudenko T.S."/>
            <person name="Grabovich M.Y."/>
        </authorList>
    </citation>
    <scope>NUCLEOTIDE SEQUENCE</scope>
    <source>
        <strain evidence="6">DNT52</strain>
        <strain evidence="5 7">H33</strain>
    </source>
</reference>
<dbReference type="EMBL" id="CP133217">
    <property type="protein sequence ID" value="WML85853.1"/>
    <property type="molecule type" value="Genomic_DNA"/>
</dbReference>
<evidence type="ECO:0000313" key="7">
    <source>
        <dbReference type="Proteomes" id="UP001223336"/>
    </source>
</evidence>
<dbReference type="PANTHER" id="PTHR45626">
    <property type="entry name" value="TRANSCRIPTION TERMINATION FACTOR 2-RELATED"/>
    <property type="match status" value="1"/>
</dbReference>
<proteinExistence type="predicted"/>